<proteinExistence type="predicted"/>
<dbReference type="AlphaFoldDB" id="A0A371H5L8"/>
<name>A0A371H5L8_MUCPR</name>
<organism evidence="2 3">
    <name type="scientific">Mucuna pruriens</name>
    <name type="common">Velvet bean</name>
    <name type="synonym">Dolichos pruriens</name>
    <dbReference type="NCBI Taxonomy" id="157652"/>
    <lineage>
        <taxon>Eukaryota</taxon>
        <taxon>Viridiplantae</taxon>
        <taxon>Streptophyta</taxon>
        <taxon>Embryophyta</taxon>
        <taxon>Tracheophyta</taxon>
        <taxon>Spermatophyta</taxon>
        <taxon>Magnoliopsida</taxon>
        <taxon>eudicotyledons</taxon>
        <taxon>Gunneridae</taxon>
        <taxon>Pentapetalae</taxon>
        <taxon>rosids</taxon>
        <taxon>fabids</taxon>
        <taxon>Fabales</taxon>
        <taxon>Fabaceae</taxon>
        <taxon>Papilionoideae</taxon>
        <taxon>50 kb inversion clade</taxon>
        <taxon>NPAAA clade</taxon>
        <taxon>indigoferoid/millettioid clade</taxon>
        <taxon>Phaseoleae</taxon>
        <taxon>Mucuna</taxon>
    </lineage>
</organism>
<dbReference type="OrthoDB" id="778454at2759"/>
<comment type="caution">
    <text evidence="2">The sequence shown here is derived from an EMBL/GenBank/DDBJ whole genome shotgun (WGS) entry which is preliminary data.</text>
</comment>
<reference evidence="2" key="1">
    <citation type="submission" date="2018-05" db="EMBL/GenBank/DDBJ databases">
        <title>Draft genome of Mucuna pruriens seed.</title>
        <authorList>
            <person name="Nnadi N.E."/>
            <person name="Vos R."/>
            <person name="Hasami M.H."/>
            <person name="Devisetty U.K."/>
            <person name="Aguiy J.C."/>
        </authorList>
    </citation>
    <scope>NUCLEOTIDE SEQUENCE [LARGE SCALE GENOMIC DNA]</scope>
    <source>
        <strain evidence="2">JCA_2017</strain>
    </source>
</reference>
<keyword evidence="3" id="KW-1185">Reference proteome</keyword>
<feature type="non-terminal residue" evidence="2">
    <location>
        <position position="184"/>
    </location>
</feature>
<accession>A0A371H5L8</accession>
<evidence type="ECO:0000313" key="2">
    <source>
        <dbReference type="EMBL" id="RDX98085.1"/>
    </source>
</evidence>
<dbReference type="EMBL" id="QJKJ01003511">
    <property type="protein sequence ID" value="RDX98085.1"/>
    <property type="molecule type" value="Genomic_DNA"/>
</dbReference>
<evidence type="ECO:0000256" key="1">
    <source>
        <dbReference type="SAM" id="MobiDB-lite"/>
    </source>
</evidence>
<feature type="non-terminal residue" evidence="2">
    <location>
        <position position="1"/>
    </location>
</feature>
<evidence type="ECO:0000313" key="3">
    <source>
        <dbReference type="Proteomes" id="UP000257109"/>
    </source>
</evidence>
<dbReference type="Proteomes" id="UP000257109">
    <property type="component" value="Unassembled WGS sequence"/>
</dbReference>
<protein>
    <submittedName>
        <fullName evidence="2">Uncharacterized protein</fullName>
    </submittedName>
</protein>
<gene>
    <name evidence="2" type="ORF">CR513_19051</name>
</gene>
<feature type="compositionally biased region" description="Polar residues" evidence="1">
    <location>
        <begin position="140"/>
        <end position="154"/>
    </location>
</feature>
<feature type="region of interest" description="Disordered" evidence="1">
    <location>
        <begin position="118"/>
        <end position="155"/>
    </location>
</feature>
<sequence>MVSEIGTTSNQRLENQLTELTSRVRELVVGQHQPALAAKVCGICTSMEHPTNMCPTLQETESDQPESVGAIGGYQYGKQSYQSRPLDNQQYGRQPFRARPNQGPYTVMSHKMYILNGPKKGSAKLSPPSEAQAETRPMQGAQSGRSRWNSTSAIRATLGPAQLHVTTWSSLQRKSQQGQNRNCT</sequence>